<feature type="transmembrane region" description="Helical" evidence="2">
    <location>
        <begin position="6"/>
        <end position="35"/>
    </location>
</feature>
<feature type="compositionally biased region" description="Acidic residues" evidence="1">
    <location>
        <begin position="866"/>
        <end position="878"/>
    </location>
</feature>
<dbReference type="AlphaFoldDB" id="A0A4S8KYU7"/>
<keyword evidence="2" id="KW-0812">Transmembrane</keyword>
<evidence type="ECO:0000313" key="4">
    <source>
        <dbReference type="Proteomes" id="UP000297245"/>
    </source>
</evidence>
<accession>A0A4S8KYU7</accession>
<proteinExistence type="predicted"/>
<organism evidence="3 4">
    <name type="scientific">Dendrothele bispora (strain CBS 962.96)</name>
    <dbReference type="NCBI Taxonomy" id="1314807"/>
    <lineage>
        <taxon>Eukaryota</taxon>
        <taxon>Fungi</taxon>
        <taxon>Dikarya</taxon>
        <taxon>Basidiomycota</taxon>
        <taxon>Agaricomycotina</taxon>
        <taxon>Agaricomycetes</taxon>
        <taxon>Agaricomycetidae</taxon>
        <taxon>Agaricales</taxon>
        <taxon>Agaricales incertae sedis</taxon>
        <taxon>Dendrothele</taxon>
    </lineage>
</organism>
<keyword evidence="2" id="KW-1133">Transmembrane helix</keyword>
<feature type="compositionally biased region" description="Low complexity" evidence="1">
    <location>
        <begin position="608"/>
        <end position="626"/>
    </location>
</feature>
<feature type="compositionally biased region" description="Basic and acidic residues" evidence="1">
    <location>
        <begin position="852"/>
        <end position="864"/>
    </location>
</feature>
<dbReference type="EMBL" id="ML179869">
    <property type="protein sequence ID" value="THU80798.1"/>
    <property type="molecule type" value="Genomic_DNA"/>
</dbReference>
<name>A0A4S8KYU7_DENBC</name>
<dbReference type="Proteomes" id="UP000297245">
    <property type="component" value="Unassembled WGS sequence"/>
</dbReference>
<sequence>MDCDLSYAVAIGAILLILAFWMTCAKAALLVFVAIRNLMQPILIVAYDYALLSRNYVLHHILVFTWNHRLFSALDILLPRMRQSPISIQYRILHQKLVIASVIHHFRQTSTLKLDLIERYSISQKDLMLSLEEILNEEYSEVLQWILANRKSEEALDELFRKRNVVQYVRTKQEARGRTANNAPTQFGDGIAPRGMSYGEYMGAIADEYDIHLGPLSTLRPWFAAERMKVFCDRVSDLERRWFEGTLLMEEYTSEAKRIRDLVDTHLRNDGHTTDLDWIKQRLLNLENLVGGLGGSGSRYFRTRNLCLGHNRPHYLRLRAPNLDVCTQAVENHQIADVKTTAAALTAVDLGAVFRASVSTTPPPCTQPPLSIYNDSATFPPPSSQAPLPASIVPVPPPSLRLLSSNAPPPSSQREPVHFQEAHKSDYRSVELDDVAIAKRAKSAAVLSTVKLSHEEEFHYWNVDFKTWVTGTFPHAIQLSSALKLNGHPFILLRSPDIEECNGLDDLVRQTQACSDLLENPVPLGHRRKALQEKINRTELFTIQEARRSVTPVGSSVPKRKVKPSTKVKQEPLSTSHPCRQSTKVKREPSSTPSPPHQQIKRARHHSPVITSPSSPIIISSSSESSPPRPQKPKKPSSNIGPSNLFLSPTPVKVEPLSSPVKEEDRSLPLHNEIINLDSDLSGSDNDNGFRVEDPDNWPKSFYTVDVVKVLVARRKQGKTGKGKQLTKEQVFKETFPGVRYRKSTVNDQMTRWKQAEASVCSQFIRLGRTEAGLWKNFMNEVPLLDAEIKAERKALSRLERAALRAREYSSSEDCDGDEDIHVPVPRDHRLLRERGRFVNVESEGEGDECGEEKSGGEEDKSTEAGENEIDELIDDEM</sequence>
<feature type="compositionally biased region" description="Polar residues" evidence="1">
    <location>
        <begin position="572"/>
        <end position="582"/>
    </location>
</feature>
<feature type="region of interest" description="Disordered" evidence="1">
    <location>
        <begin position="838"/>
        <end position="878"/>
    </location>
</feature>
<evidence type="ECO:0000256" key="1">
    <source>
        <dbReference type="SAM" id="MobiDB-lite"/>
    </source>
</evidence>
<protein>
    <submittedName>
        <fullName evidence="3">Uncharacterized protein</fullName>
    </submittedName>
</protein>
<keyword evidence="4" id="KW-1185">Reference proteome</keyword>
<feature type="region of interest" description="Disordered" evidence="1">
    <location>
        <begin position="547"/>
        <end position="665"/>
    </location>
</feature>
<keyword evidence="2" id="KW-0472">Membrane</keyword>
<evidence type="ECO:0000256" key="2">
    <source>
        <dbReference type="SAM" id="Phobius"/>
    </source>
</evidence>
<evidence type="ECO:0000313" key="3">
    <source>
        <dbReference type="EMBL" id="THU80798.1"/>
    </source>
</evidence>
<gene>
    <name evidence="3" type="ORF">K435DRAFT_874003</name>
</gene>
<reference evidence="3 4" key="1">
    <citation type="journal article" date="2019" name="Nat. Ecol. Evol.">
        <title>Megaphylogeny resolves global patterns of mushroom evolution.</title>
        <authorList>
            <person name="Varga T."/>
            <person name="Krizsan K."/>
            <person name="Foldi C."/>
            <person name="Dima B."/>
            <person name="Sanchez-Garcia M."/>
            <person name="Sanchez-Ramirez S."/>
            <person name="Szollosi G.J."/>
            <person name="Szarkandi J.G."/>
            <person name="Papp V."/>
            <person name="Albert L."/>
            <person name="Andreopoulos W."/>
            <person name="Angelini C."/>
            <person name="Antonin V."/>
            <person name="Barry K.W."/>
            <person name="Bougher N.L."/>
            <person name="Buchanan P."/>
            <person name="Buyck B."/>
            <person name="Bense V."/>
            <person name="Catcheside P."/>
            <person name="Chovatia M."/>
            <person name="Cooper J."/>
            <person name="Damon W."/>
            <person name="Desjardin D."/>
            <person name="Finy P."/>
            <person name="Geml J."/>
            <person name="Haridas S."/>
            <person name="Hughes K."/>
            <person name="Justo A."/>
            <person name="Karasinski D."/>
            <person name="Kautmanova I."/>
            <person name="Kiss B."/>
            <person name="Kocsube S."/>
            <person name="Kotiranta H."/>
            <person name="LaButti K.M."/>
            <person name="Lechner B.E."/>
            <person name="Liimatainen K."/>
            <person name="Lipzen A."/>
            <person name="Lukacs Z."/>
            <person name="Mihaltcheva S."/>
            <person name="Morgado L.N."/>
            <person name="Niskanen T."/>
            <person name="Noordeloos M.E."/>
            <person name="Ohm R.A."/>
            <person name="Ortiz-Santana B."/>
            <person name="Ovrebo C."/>
            <person name="Racz N."/>
            <person name="Riley R."/>
            <person name="Savchenko A."/>
            <person name="Shiryaev A."/>
            <person name="Soop K."/>
            <person name="Spirin V."/>
            <person name="Szebenyi C."/>
            <person name="Tomsovsky M."/>
            <person name="Tulloss R.E."/>
            <person name="Uehling J."/>
            <person name="Grigoriev I.V."/>
            <person name="Vagvolgyi C."/>
            <person name="Papp T."/>
            <person name="Martin F.M."/>
            <person name="Miettinen O."/>
            <person name="Hibbett D.S."/>
            <person name="Nagy L.G."/>
        </authorList>
    </citation>
    <scope>NUCLEOTIDE SEQUENCE [LARGE SCALE GENOMIC DNA]</scope>
    <source>
        <strain evidence="3 4">CBS 962.96</strain>
    </source>
</reference>
<feature type="region of interest" description="Disordered" evidence="1">
    <location>
        <begin position="369"/>
        <end position="391"/>
    </location>
</feature>
<dbReference type="OrthoDB" id="128308at2759"/>